<feature type="domain" description="TonB-dependent receptor-like beta-barrel" evidence="11">
    <location>
        <begin position="466"/>
        <end position="867"/>
    </location>
</feature>
<keyword evidence="2 8" id="KW-0813">Transport</keyword>
<evidence type="ECO:0000256" key="7">
    <source>
        <dbReference type="ARBA" id="ARBA00023237"/>
    </source>
</evidence>
<dbReference type="InterPro" id="IPR039426">
    <property type="entry name" value="TonB-dep_rcpt-like"/>
</dbReference>
<dbReference type="InterPro" id="IPR036942">
    <property type="entry name" value="Beta-barrel_TonB_sf"/>
</dbReference>
<evidence type="ECO:0000256" key="6">
    <source>
        <dbReference type="ARBA" id="ARBA00023136"/>
    </source>
</evidence>
<dbReference type="Gene3D" id="2.170.130.10">
    <property type="entry name" value="TonB-dependent receptor, plug domain"/>
    <property type="match status" value="1"/>
</dbReference>
<comment type="similarity">
    <text evidence="8 9">Belongs to the TonB-dependent receptor family.</text>
</comment>
<sequence>MRHLFTVLLLFAGAVLYAQETTGSVIGVITDKEMNNDPLPFANVQIKGSTKGTTTDMDGLYEISGVEPGTYTIVISFVGYETLEVPNISVQAGKVTELNTALGAGRVSLDEVVVTTTARRDSETALLLDQKKAVEIKTSIGAQELTRKGVSDAEGAVTKISGVSKQEGVKNIFVRGLGDRYNSTTMNGLPLPSDDPEYKNISLDIFSSNIVESIDVNKTFSTGLYGDIGGANVNISSKTLAVGQELILGVKTGINTNTVSKDYLTIDGTNFLGYKKSMKTPITDIDTYDFQNSLNPNSQNLQIDNGLSLGAGKKFMIGDSNALSMYVYGSANGDYNYRKGNIKQANAQGFIGKDLNYDQYNYAISKIAMGNFKYLFGDSNSVSYNTLLIDTDNQSLSEYDGKSVGVYDEDDTSIGTTFIRRQQVNNTTLYVNQLLSELSFNKFNVSIGGSYNTTTAYEPDRRTNTFIHDVQQDTYYTATGTSAYNNRYYSELDEKDLAGNLVLGYKLGEFDNETNNRIEVGVNYRNNKRDFNAYQYNHNFDSQIEIEKDNPDAIFNQENLDNGVFNIIPIDQYYSGERTTVAALVNFIYDLSPSTTLNIGVRGESIQQEVEWNTTVSSSEFSDAGTIDHNYLLPSVNLRYKLSDKNIFRIAASKTYILPQYKEVAPFLYEDVNFSSQGNPDLKASDVYNFDLKWDYYFSNEEIVSLTGFYKYIKNPINRVYVASAAYVLSYINPGDKANVAGIEAELKKKIFNVESEESTSSLFYGLNASYLYSIQDLTDKTAAFTNTEDQLQGASPFLINTDLTYRNKSEKNEFAGSVVFNYFSNRIYSLGSQNNENIMERSVPTLDFVFSNEFNENISLSLKFLNILNPSYQLTQEIEGGDDVIIGNYKKGINMSLGLTYKF</sequence>
<dbReference type="Pfam" id="PF13715">
    <property type="entry name" value="CarbopepD_reg_2"/>
    <property type="match status" value="1"/>
</dbReference>
<feature type="domain" description="TonB-dependent receptor plug" evidence="12">
    <location>
        <begin position="133"/>
        <end position="230"/>
    </location>
</feature>
<dbReference type="RefSeq" id="WP_277901186.1">
    <property type="nucleotide sequence ID" value="NZ_JAPMUA010000007.1"/>
</dbReference>
<comment type="subcellular location">
    <subcellularLocation>
        <location evidence="1 8">Cell outer membrane</location>
        <topology evidence="1 8">Multi-pass membrane protein</topology>
    </subcellularLocation>
</comment>
<feature type="signal peptide" evidence="10">
    <location>
        <begin position="1"/>
        <end position="18"/>
    </location>
</feature>
<evidence type="ECO:0000259" key="12">
    <source>
        <dbReference type="Pfam" id="PF07715"/>
    </source>
</evidence>
<dbReference type="SUPFAM" id="SSF49464">
    <property type="entry name" value="Carboxypeptidase regulatory domain-like"/>
    <property type="match status" value="1"/>
</dbReference>
<proteinExistence type="inferred from homology"/>
<evidence type="ECO:0000313" key="14">
    <source>
        <dbReference type="Proteomes" id="UP001153642"/>
    </source>
</evidence>
<dbReference type="InterPro" id="IPR008969">
    <property type="entry name" value="CarboxyPept-like_regulatory"/>
</dbReference>
<evidence type="ECO:0000256" key="4">
    <source>
        <dbReference type="ARBA" id="ARBA00022692"/>
    </source>
</evidence>
<dbReference type="Proteomes" id="UP001153642">
    <property type="component" value="Unassembled WGS sequence"/>
</dbReference>
<evidence type="ECO:0000256" key="5">
    <source>
        <dbReference type="ARBA" id="ARBA00023077"/>
    </source>
</evidence>
<dbReference type="InterPro" id="IPR000531">
    <property type="entry name" value="Beta-barrel_TonB"/>
</dbReference>
<evidence type="ECO:0000256" key="3">
    <source>
        <dbReference type="ARBA" id="ARBA00022452"/>
    </source>
</evidence>
<dbReference type="PANTHER" id="PTHR40980:SF5">
    <property type="entry name" value="TONB-DEPENDENT RECEPTOR"/>
    <property type="match status" value="1"/>
</dbReference>
<evidence type="ECO:0000256" key="8">
    <source>
        <dbReference type="PROSITE-ProRule" id="PRU01360"/>
    </source>
</evidence>
<dbReference type="Pfam" id="PF00593">
    <property type="entry name" value="TonB_dep_Rec_b-barrel"/>
    <property type="match status" value="1"/>
</dbReference>
<evidence type="ECO:0000256" key="2">
    <source>
        <dbReference type="ARBA" id="ARBA00022448"/>
    </source>
</evidence>
<evidence type="ECO:0000256" key="9">
    <source>
        <dbReference type="RuleBase" id="RU003357"/>
    </source>
</evidence>
<keyword evidence="6 8" id="KW-0472">Membrane</keyword>
<keyword evidence="10" id="KW-0732">Signal</keyword>
<evidence type="ECO:0000256" key="1">
    <source>
        <dbReference type="ARBA" id="ARBA00004571"/>
    </source>
</evidence>
<dbReference type="Pfam" id="PF07715">
    <property type="entry name" value="Plug"/>
    <property type="match status" value="1"/>
</dbReference>
<dbReference type="EMBL" id="JAPMUA010000007">
    <property type="protein sequence ID" value="MDG3587585.1"/>
    <property type="molecule type" value="Genomic_DNA"/>
</dbReference>
<dbReference type="PROSITE" id="PS52016">
    <property type="entry name" value="TONB_DEPENDENT_REC_3"/>
    <property type="match status" value="1"/>
</dbReference>
<comment type="caution">
    <text evidence="13">The sequence shown here is derived from an EMBL/GenBank/DDBJ whole genome shotgun (WGS) entry which is preliminary data.</text>
</comment>
<dbReference type="Gene3D" id="2.60.40.1120">
    <property type="entry name" value="Carboxypeptidase-like, regulatory domain"/>
    <property type="match status" value="1"/>
</dbReference>
<evidence type="ECO:0000256" key="10">
    <source>
        <dbReference type="SAM" id="SignalP"/>
    </source>
</evidence>
<dbReference type="InterPro" id="IPR012910">
    <property type="entry name" value="Plug_dom"/>
</dbReference>
<dbReference type="Gene3D" id="2.40.170.20">
    <property type="entry name" value="TonB-dependent receptor, beta-barrel domain"/>
    <property type="match status" value="1"/>
</dbReference>
<evidence type="ECO:0000313" key="13">
    <source>
        <dbReference type="EMBL" id="MDG3587585.1"/>
    </source>
</evidence>
<evidence type="ECO:0000259" key="11">
    <source>
        <dbReference type="Pfam" id="PF00593"/>
    </source>
</evidence>
<keyword evidence="5 9" id="KW-0798">TonB box</keyword>
<name>A0ABT6FWE3_9FLAO</name>
<protein>
    <submittedName>
        <fullName evidence="13">Carboxypeptidase-like regulatory domain-containing protein</fullName>
    </submittedName>
</protein>
<dbReference type="PANTHER" id="PTHR40980">
    <property type="entry name" value="PLUG DOMAIN-CONTAINING PROTEIN"/>
    <property type="match status" value="1"/>
</dbReference>
<dbReference type="InterPro" id="IPR037066">
    <property type="entry name" value="Plug_dom_sf"/>
</dbReference>
<accession>A0ABT6FWE3</accession>
<organism evidence="13 14">
    <name type="scientific">Galbibacter pacificus</name>
    <dbReference type="NCBI Taxonomy" id="2996052"/>
    <lineage>
        <taxon>Bacteria</taxon>
        <taxon>Pseudomonadati</taxon>
        <taxon>Bacteroidota</taxon>
        <taxon>Flavobacteriia</taxon>
        <taxon>Flavobacteriales</taxon>
        <taxon>Flavobacteriaceae</taxon>
        <taxon>Galbibacter</taxon>
    </lineage>
</organism>
<keyword evidence="3 8" id="KW-1134">Transmembrane beta strand</keyword>
<keyword evidence="7 8" id="KW-0998">Cell outer membrane</keyword>
<feature type="chain" id="PRO_5046980803" evidence="10">
    <location>
        <begin position="19"/>
        <end position="904"/>
    </location>
</feature>
<keyword evidence="4 8" id="KW-0812">Transmembrane</keyword>
<keyword evidence="14" id="KW-1185">Reference proteome</keyword>
<dbReference type="SUPFAM" id="SSF56935">
    <property type="entry name" value="Porins"/>
    <property type="match status" value="1"/>
</dbReference>
<reference evidence="13" key="1">
    <citation type="submission" date="2022-11" db="EMBL/GenBank/DDBJ databases">
        <title>High-quality draft genome sequence of Galbibacter sp. strain CMA-7.</title>
        <authorList>
            <person name="Wei L."/>
            <person name="Dong C."/>
            <person name="Shao Z."/>
        </authorList>
    </citation>
    <scope>NUCLEOTIDE SEQUENCE</scope>
    <source>
        <strain evidence="13">CMA-7</strain>
    </source>
</reference>
<gene>
    <name evidence="13" type="ORF">OSR52_17130</name>
</gene>